<accession>C4XFA8</accession>
<dbReference type="eggNOG" id="ENOG5033ZHA">
    <property type="taxonomic scope" value="Bacteria"/>
</dbReference>
<gene>
    <name evidence="3" type="ordered locus">MBIO_0565</name>
</gene>
<keyword evidence="2" id="KW-0472">Membrane</keyword>
<dbReference type="EMBL" id="AP009608">
    <property type="protein sequence ID" value="BAH69830.1"/>
    <property type="molecule type" value="Genomic_DNA"/>
</dbReference>
<keyword evidence="1" id="KW-0175">Coiled coil</keyword>
<dbReference type="NCBIfam" id="NF045892">
    <property type="entry name" value="ICE_Mbov_0399"/>
    <property type="match status" value="1"/>
</dbReference>
<sequence length="1424" mass="164581">MTNMHAEARAKNEEKMNKKKMLKLIPLSVLSIAIPSVLNLSLNTNKKLLGYGKDFKAPEEKHKIDTNSLFSNFTSMEDDEIAKNERLQNRYQVKWSQLCDKGLLYAQDQWVGYHKTGPVKNKITSIVSRPTLGSFEVRYEKAYYTNPSNHNSYGWFWYDDKYYLNYLHPREKENWVIFASNFIEQLIKWDKNNFMEEHKGASFTNLFAEYKVSQKTLEFLNNLETDKDKRVYSGLTDDKNKMFLWGLHDFDCEIEGMYDVRYYNNKVLNNLEYAKVGWFIEALKECVSSDNCLNRFEYGVNKKIDQNHYSIDLLSDTLGDLTTSVDGVFKDNGGKSNIEHLNKIFDKEYEFEYASGIKVKYKYDYKIKNEAVGEKNKIDVYIKVLSVKIDDKEIIDKDLDKILNNIEDWTKENIKAEAVGKWNQFLRVLKDIVLGNFKVFDSLKVNILESDLYKRLSGASLASRLTISTSITNPDGSISQIEAKTKANGGDLKNLIKRDEPERVSNKELEKDFVGKPWFGGRYVVRGPINISFKASEDETEVLMVNKQKVSVLNRIFEKKLIDERVNVNDASKIPFDKNSGSGNGEGDVAKNEYLVEVYRYKKGSNNSGEPEEKYVVIYEVIGNQFKQNIKYYAWEPEKNMDQKQIISPYMLDSKGKELKDKEGKLIVNKNYDPSIDKETGTKKQIVWIKNKLFSDELKEQLRFVYPNIKITTDKADLGIYAEANVLGKGALRNLVVDKVLESSSRYYKCLLFRKENDKYVEIGRKEQKLIEIPVNNGTSEYSYMSEEGIWLLFTVNEKSISNVNLVLIDAKSEPKSFFLDSIENKIEKINNQSEDYFEAFLDGGNWITTLFQNYLNEACGIQNDDLGKLGYDKMISLYKNFVDQASKFNVETGNEYENIFKDKITWGKLENLNGLNYGDETNEAIKENYRRQVKEIVLNFVKRNIANSAKLKAIGITENEINGGWVIANWNTPESEKRWLDRALKVYIKDINVPDNDGKGWAFTLRGTGKYINHSITFNLKNSAYHVYYPPIDLSSLDIQKHFEIEMGKNISNDSKELKEKIRNKLIGLIEEQFNLYKNKTGIEMLLNKDIKVEGLDNVLDLLVQGNKFKDGIDIKIKGINANLISSTKIHIINDTEAPAFDLSLLNDTLVKNPIVISQKEPEKITKDIINKLNEITIASGIEFKKDYLVSLVNASFYLLGLVADIDKLNEAKYEKFKKVYEETKAKVMAEYNTWEIEGHKVPIPYQINDTELFKKYHEALEKAIKEIQNDNFNKSLDYKARGKYFVLLPVKEGNNINFAYAIVVNNIEANYNAFDDKLWFKEIQNDKHKKPNGEDLDVDKTKASHKSNYWIWIVSVMLALGFAVGGIYGIRWYLNKKGFKAGKSKKQVSIKKFKEIQIYKKDRIKAKPVVLSDEEINKLFAK</sequence>
<protein>
    <submittedName>
        <fullName evidence="3">Uncharacterized protein</fullName>
    </submittedName>
</protein>
<evidence type="ECO:0000313" key="3">
    <source>
        <dbReference type="EMBL" id="BAH69830.1"/>
    </source>
</evidence>
<keyword evidence="2" id="KW-0812">Transmembrane</keyword>
<reference evidence="3 4" key="1">
    <citation type="journal article" date="2009" name="Curr. Microbiol.">
        <title>Molecular cloning and expression of a novel cholinephosphotransferase involved in glycoglycerophospholipid biosynthesis of Mycoplasma fermentans.</title>
        <authorList>
            <person name="Ishida N."/>
            <person name="Irikura D."/>
            <person name="Matsuda K."/>
            <person name="Sato S."/>
            <person name="Asano K."/>
        </authorList>
    </citation>
    <scope>NUCLEOTIDE SEQUENCE [LARGE SCALE GENOMIC DNA]</scope>
    <source>
        <strain evidence="4">ATCC 19989 / NBRC 14854 / NCTC 10117 / PG18</strain>
    </source>
</reference>
<keyword evidence="2" id="KW-1133">Transmembrane helix</keyword>
<evidence type="ECO:0000313" key="4">
    <source>
        <dbReference type="Proteomes" id="UP000006810"/>
    </source>
</evidence>
<organism evidence="3 4">
    <name type="scientific">Mycoplasmopsis fermentans (strain ATCC 19989 / NBRC 14854 / NCTC 10117 / PG18)</name>
    <name type="common">Mycoplasma fermentans</name>
    <dbReference type="NCBI Taxonomy" id="496833"/>
    <lineage>
        <taxon>Bacteria</taxon>
        <taxon>Bacillati</taxon>
        <taxon>Mycoplasmatota</taxon>
        <taxon>Mycoplasmoidales</taxon>
        <taxon>Metamycoplasmataceae</taxon>
        <taxon>Mycoplasmopsis</taxon>
    </lineage>
</organism>
<dbReference type="Proteomes" id="UP000006810">
    <property type="component" value="Chromosome"/>
</dbReference>
<dbReference type="KEGG" id="mfp:MBIO_0565"/>
<proteinExistence type="predicted"/>
<dbReference type="PATRIC" id="fig|496833.3.peg.153"/>
<name>C4XFA8_MYCFP</name>
<evidence type="ECO:0000256" key="2">
    <source>
        <dbReference type="SAM" id="Phobius"/>
    </source>
</evidence>
<keyword evidence="4" id="KW-1185">Reference proteome</keyword>
<dbReference type="HOGENOM" id="CLU_004975_0_0_14"/>
<feature type="transmembrane region" description="Helical" evidence="2">
    <location>
        <begin position="1351"/>
        <end position="1376"/>
    </location>
</feature>
<feature type="coiled-coil region" evidence="1">
    <location>
        <begin position="392"/>
        <end position="419"/>
    </location>
</feature>
<evidence type="ECO:0000256" key="1">
    <source>
        <dbReference type="SAM" id="Coils"/>
    </source>
</evidence>